<dbReference type="RefSeq" id="WP_130415999.1">
    <property type="nucleotide sequence ID" value="NZ_SGWX01000001.1"/>
</dbReference>
<reference evidence="8 9" key="1">
    <citation type="submission" date="2019-02" db="EMBL/GenBank/DDBJ databases">
        <title>Sequencing the genomes of 1000 actinobacteria strains.</title>
        <authorList>
            <person name="Klenk H.-P."/>
        </authorList>
    </citation>
    <scope>NUCLEOTIDE SEQUENCE [LARGE SCALE GENOMIC DNA]</scope>
    <source>
        <strain evidence="8 9">DSM 16932</strain>
    </source>
</reference>
<keyword evidence="3" id="KW-0520">NAD</keyword>
<dbReference type="EMBL" id="SGWX01000001">
    <property type="protein sequence ID" value="RZS62512.1"/>
    <property type="molecule type" value="Genomic_DNA"/>
</dbReference>
<dbReference type="GO" id="GO:0050661">
    <property type="term" value="F:NADP binding"/>
    <property type="evidence" value="ECO:0007669"/>
    <property type="project" value="InterPro"/>
</dbReference>
<dbReference type="InterPro" id="IPR036291">
    <property type="entry name" value="NAD(P)-bd_dom_sf"/>
</dbReference>
<evidence type="ECO:0000256" key="4">
    <source>
        <dbReference type="PIRSR" id="PIRSR000103-1"/>
    </source>
</evidence>
<dbReference type="PANTHER" id="PTHR43060">
    <property type="entry name" value="3-HYDROXYISOBUTYRATE DEHYDROGENASE-LIKE 1, MITOCHONDRIAL-RELATED"/>
    <property type="match status" value="1"/>
</dbReference>
<organism evidence="8 9">
    <name type="scientific">Xylanimonas ulmi</name>
    <dbReference type="NCBI Taxonomy" id="228973"/>
    <lineage>
        <taxon>Bacteria</taxon>
        <taxon>Bacillati</taxon>
        <taxon>Actinomycetota</taxon>
        <taxon>Actinomycetes</taxon>
        <taxon>Micrococcales</taxon>
        <taxon>Promicromonosporaceae</taxon>
        <taxon>Xylanimonas</taxon>
    </lineage>
</organism>
<dbReference type="Gene3D" id="1.10.1040.10">
    <property type="entry name" value="N-(1-d-carboxylethyl)-l-norvaline Dehydrogenase, domain 2"/>
    <property type="match status" value="1"/>
</dbReference>
<evidence type="ECO:0000256" key="1">
    <source>
        <dbReference type="ARBA" id="ARBA00009080"/>
    </source>
</evidence>
<dbReference type="GO" id="GO:0016054">
    <property type="term" value="P:organic acid catabolic process"/>
    <property type="evidence" value="ECO:0007669"/>
    <property type="project" value="UniProtKB-ARBA"/>
</dbReference>
<dbReference type="Pfam" id="PF14833">
    <property type="entry name" value="NAD_binding_11"/>
    <property type="match status" value="1"/>
</dbReference>
<evidence type="ECO:0000259" key="7">
    <source>
        <dbReference type="Pfam" id="PF14833"/>
    </source>
</evidence>
<feature type="domain" description="3-hydroxyisobutyrate dehydrogenase-like NAD-binding" evidence="7">
    <location>
        <begin position="187"/>
        <end position="303"/>
    </location>
</feature>
<gene>
    <name evidence="8" type="ORF">EV386_2848</name>
</gene>
<evidence type="ECO:0000259" key="6">
    <source>
        <dbReference type="Pfam" id="PF03446"/>
    </source>
</evidence>
<comment type="similarity">
    <text evidence="1">Belongs to the HIBADH-related family.</text>
</comment>
<dbReference type="PROSITE" id="PS00895">
    <property type="entry name" value="3_HYDROXYISOBUT_DH"/>
    <property type="match status" value="1"/>
</dbReference>
<evidence type="ECO:0000256" key="5">
    <source>
        <dbReference type="SAM" id="MobiDB-lite"/>
    </source>
</evidence>
<dbReference type="OrthoDB" id="3185659at2"/>
<dbReference type="GO" id="GO:0016491">
    <property type="term" value="F:oxidoreductase activity"/>
    <property type="evidence" value="ECO:0007669"/>
    <property type="project" value="UniProtKB-KW"/>
</dbReference>
<dbReference type="InterPro" id="IPR008927">
    <property type="entry name" value="6-PGluconate_DH-like_C_sf"/>
</dbReference>
<dbReference type="SUPFAM" id="SSF51735">
    <property type="entry name" value="NAD(P)-binding Rossmann-fold domains"/>
    <property type="match status" value="1"/>
</dbReference>
<dbReference type="InterPro" id="IPR006115">
    <property type="entry name" value="6PGDH_NADP-bd"/>
</dbReference>
<protein>
    <submittedName>
        <fullName evidence="8">2-hydroxy-3-oxopropionate reductase</fullName>
    </submittedName>
</protein>
<evidence type="ECO:0000313" key="8">
    <source>
        <dbReference type="EMBL" id="RZS62512.1"/>
    </source>
</evidence>
<dbReference type="InterPro" id="IPR002204">
    <property type="entry name" value="3-OH-isobutyrate_DH-rel_CS"/>
</dbReference>
<dbReference type="SUPFAM" id="SSF48179">
    <property type="entry name" value="6-phosphogluconate dehydrogenase C-terminal domain-like"/>
    <property type="match status" value="1"/>
</dbReference>
<keyword evidence="9" id="KW-1185">Reference proteome</keyword>
<accession>A0A4Q7M787</accession>
<feature type="compositionally biased region" description="Polar residues" evidence="5">
    <location>
        <begin position="1"/>
        <end position="16"/>
    </location>
</feature>
<dbReference type="Proteomes" id="UP000293852">
    <property type="component" value="Unassembled WGS sequence"/>
</dbReference>
<feature type="region of interest" description="Disordered" evidence="5">
    <location>
        <begin position="1"/>
        <end position="20"/>
    </location>
</feature>
<dbReference type="InterPro" id="IPR029154">
    <property type="entry name" value="HIBADH-like_NADP-bd"/>
</dbReference>
<comment type="caution">
    <text evidence="8">The sequence shown here is derived from an EMBL/GenBank/DDBJ whole genome shotgun (WGS) entry which is preliminary data.</text>
</comment>
<name>A0A4Q7M787_9MICO</name>
<dbReference type="PIRSF" id="PIRSF000103">
    <property type="entry name" value="HIBADH"/>
    <property type="match status" value="1"/>
</dbReference>
<feature type="active site" evidence="4">
    <location>
        <position position="193"/>
    </location>
</feature>
<evidence type="ECO:0000313" key="9">
    <source>
        <dbReference type="Proteomes" id="UP000293852"/>
    </source>
</evidence>
<dbReference type="AlphaFoldDB" id="A0A4Q7M787"/>
<dbReference type="InterPro" id="IPR013328">
    <property type="entry name" value="6PGD_dom2"/>
</dbReference>
<sequence length="320" mass="32955">MTSQRGPLQNPHTTPTDAARGVGFIGLGSMGLPMAKNLVTASPAGTVHLMTFAPGDVQPLIDAGAVYHATAREVAQECDLVVLMVPDLPDVVATLDGPDGLLAGRRGRLVVAVSSSVSPAGLRALARRLDEESDGQVRVIDAPVSGGTEGAEAGTLAIMIGGEESDVARALPVYEAMGTPVRLGPIGAGQVAKACNQIIVAATMTALAEAVVLAERSGLDIARLLDLLQQGFAGSRLLDVKKDRLIRHDHSPSGAARFMVKDLAGMLAQARSVGAPTPMTEAAHRLFCDLTAQGLGDQDLSVVQAYLDSHVTPTIEGAPA</sequence>
<dbReference type="Pfam" id="PF03446">
    <property type="entry name" value="NAD_binding_2"/>
    <property type="match status" value="1"/>
</dbReference>
<dbReference type="PANTHER" id="PTHR43060:SF15">
    <property type="entry name" value="3-HYDROXYISOBUTYRATE DEHYDROGENASE-LIKE 1, MITOCHONDRIAL-RELATED"/>
    <property type="match status" value="1"/>
</dbReference>
<evidence type="ECO:0000256" key="3">
    <source>
        <dbReference type="ARBA" id="ARBA00023027"/>
    </source>
</evidence>
<keyword evidence="2" id="KW-0560">Oxidoreductase</keyword>
<dbReference type="InterPro" id="IPR015815">
    <property type="entry name" value="HIBADH-related"/>
</dbReference>
<evidence type="ECO:0000256" key="2">
    <source>
        <dbReference type="ARBA" id="ARBA00023002"/>
    </source>
</evidence>
<dbReference type="Gene3D" id="3.40.50.720">
    <property type="entry name" value="NAD(P)-binding Rossmann-like Domain"/>
    <property type="match status" value="1"/>
</dbReference>
<feature type="domain" description="6-phosphogluconate dehydrogenase NADP-binding" evidence="6">
    <location>
        <begin position="22"/>
        <end position="181"/>
    </location>
</feature>
<proteinExistence type="inferred from homology"/>
<dbReference type="GO" id="GO:0051287">
    <property type="term" value="F:NAD binding"/>
    <property type="evidence" value="ECO:0007669"/>
    <property type="project" value="InterPro"/>
</dbReference>